<proteinExistence type="predicted"/>
<feature type="compositionally biased region" description="Pro residues" evidence="3">
    <location>
        <begin position="1"/>
        <end position="10"/>
    </location>
</feature>
<dbReference type="Proteomes" id="UP001266305">
    <property type="component" value="Unassembled WGS sequence"/>
</dbReference>
<sequence>MCVPPEPPLTPCRRLVAEPGPAPPAAPAPPACWSEPAGQHYFSSLAAAACPPASPSDAAGASSSSTSSSSAASGPAPPRPVEGPLSARSRSDSAERLLEAVVAAAVEEPPEATPGRARAVENQYSFY</sequence>
<keyword evidence="5" id="KW-1185">Reference proteome</keyword>
<organism evidence="4 5">
    <name type="scientific">Saguinus oedipus</name>
    <name type="common">Cotton-top tamarin</name>
    <name type="synonym">Oedipomidas oedipus</name>
    <dbReference type="NCBI Taxonomy" id="9490"/>
    <lineage>
        <taxon>Eukaryota</taxon>
        <taxon>Metazoa</taxon>
        <taxon>Chordata</taxon>
        <taxon>Craniata</taxon>
        <taxon>Vertebrata</taxon>
        <taxon>Euteleostomi</taxon>
        <taxon>Mammalia</taxon>
        <taxon>Eutheria</taxon>
        <taxon>Euarchontoglires</taxon>
        <taxon>Primates</taxon>
        <taxon>Haplorrhini</taxon>
        <taxon>Platyrrhini</taxon>
        <taxon>Cebidae</taxon>
        <taxon>Callitrichinae</taxon>
        <taxon>Saguinus</taxon>
    </lineage>
</organism>
<dbReference type="InterPro" id="IPR030523">
    <property type="entry name" value="SH2B"/>
</dbReference>
<evidence type="ECO:0000313" key="5">
    <source>
        <dbReference type="Proteomes" id="UP001266305"/>
    </source>
</evidence>
<feature type="region of interest" description="Disordered" evidence="3">
    <location>
        <begin position="1"/>
        <end position="33"/>
    </location>
</feature>
<keyword evidence="2" id="KW-0727">SH2 domain</keyword>
<feature type="region of interest" description="Disordered" evidence="3">
    <location>
        <begin position="49"/>
        <end position="127"/>
    </location>
</feature>
<gene>
    <name evidence="4" type="primary">SH2B2_3</name>
    <name evidence="4" type="ORF">P7K49_004166</name>
</gene>
<keyword evidence="1" id="KW-0597">Phosphoprotein</keyword>
<dbReference type="PANTHER" id="PTHR10872">
    <property type="entry name" value="SH2B ADAPTER PROTEIN"/>
    <property type="match status" value="1"/>
</dbReference>
<feature type="compositionally biased region" description="Pro residues" evidence="3">
    <location>
        <begin position="20"/>
        <end position="30"/>
    </location>
</feature>
<comment type="caution">
    <text evidence="4">The sequence shown here is derived from an EMBL/GenBank/DDBJ whole genome shotgun (WGS) entry which is preliminary data.</text>
</comment>
<reference evidence="4 5" key="1">
    <citation type="submission" date="2023-05" db="EMBL/GenBank/DDBJ databases">
        <title>B98-5 Cell Line De Novo Hybrid Assembly: An Optical Mapping Approach.</title>
        <authorList>
            <person name="Kananen K."/>
            <person name="Auerbach J.A."/>
            <person name="Kautto E."/>
            <person name="Blachly J.S."/>
        </authorList>
    </citation>
    <scope>NUCLEOTIDE SEQUENCE [LARGE SCALE GENOMIC DNA]</scope>
    <source>
        <strain evidence="4">B95-8</strain>
        <tissue evidence="4">Cell line</tissue>
    </source>
</reference>
<evidence type="ECO:0000256" key="3">
    <source>
        <dbReference type="SAM" id="MobiDB-lite"/>
    </source>
</evidence>
<name>A0ABQ9W710_SAGOE</name>
<evidence type="ECO:0000313" key="4">
    <source>
        <dbReference type="EMBL" id="KAK2117280.1"/>
    </source>
</evidence>
<dbReference type="PANTHER" id="PTHR10872:SF4">
    <property type="entry name" value="SH2B ADAPTER PROTEIN 2"/>
    <property type="match status" value="1"/>
</dbReference>
<feature type="compositionally biased region" description="Low complexity" evidence="3">
    <location>
        <begin position="49"/>
        <end position="74"/>
    </location>
</feature>
<dbReference type="EMBL" id="JASSZA010000002">
    <property type="protein sequence ID" value="KAK2117280.1"/>
    <property type="molecule type" value="Genomic_DNA"/>
</dbReference>
<feature type="compositionally biased region" description="Basic and acidic residues" evidence="3">
    <location>
        <begin position="89"/>
        <end position="98"/>
    </location>
</feature>
<accession>A0ABQ9W710</accession>
<evidence type="ECO:0000256" key="2">
    <source>
        <dbReference type="ARBA" id="ARBA00022999"/>
    </source>
</evidence>
<protein>
    <submittedName>
        <fullName evidence="4">SH2B adapter protein 2</fullName>
    </submittedName>
</protein>
<evidence type="ECO:0000256" key="1">
    <source>
        <dbReference type="ARBA" id="ARBA00022553"/>
    </source>
</evidence>